<dbReference type="SUPFAM" id="SSF82199">
    <property type="entry name" value="SET domain"/>
    <property type="match status" value="1"/>
</dbReference>
<organism evidence="6 7">
    <name type="scientific">Cytospora chrysosperma</name>
    <name type="common">Cytospora canker fungus</name>
    <name type="synonym">Sphaeria chrysosperma</name>
    <dbReference type="NCBI Taxonomy" id="252740"/>
    <lineage>
        <taxon>Eukaryota</taxon>
        <taxon>Fungi</taxon>
        <taxon>Dikarya</taxon>
        <taxon>Ascomycota</taxon>
        <taxon>Pezizomycotina</taxon>
        <taxon>Sordariomycetes</taxon>
        <taxon>Sordariomycetidae</taxon>
        <taxon>Diaporthales</taxon>
        <taxon>Cytosporaceae</taxon>
        <taxon>Cytospora</taxon>
    </lineage>
</organism>
<dbReference type="PROSITE" id="PS50280">
    <property type="entry name" value="SET"/>
    <property type="match status" value="1"/>
</dbReference>
<feature type="domain" description="SET" evidence="5">
    <location>
        <begin position="236"/>
        <end position="532"/>
    </location>
</feature>
<dbReference type="Gene3D" id="2.170.270.10">
    <property type="entry name" value="SET domain"/>
    <property type="match status" value="1"/>
</dbReference>
<dbReference type="InterPro" id="IPR046341">
    <property type="entry name" value="SET_dom_sf"/>
</dbReference>
<dbReference type="Proteomes" id="UP000284375">
    <property type="component" value="Unassembled WGS sequence"/>
</dbReference>
<dbReference type="InterPro" id="IPR050869">
    <property type="entry name" value="H3K4_H4K5_MeTrfase"/>
</dbReference>
<dbReference type="EMBL" id="LJZO01000057">
    <property type="protein sequence ID" value="ROV89532.1"/>
    <property type="molecule type" value="Genomic_DNA"/>
</dbReference>
<keyword evidence="7" id="KW-1185">Reference proteome</keyword>
<dbReference type="Pfam" id="PF00856">
    <property type="entry name" value="SET"/>
    <property type="match status" value="1"/>
</dbReference>
<evidence type="ECO:0000259" key="5">
    <source>
        <dbReference type="PROSITE" id="PS50280"/>
    </source>
</evidence>
<dbReference type="InterPro" id="IPR001214">
    <property type="entry name" value="SET_dom"/>
</dbReference>
<evidence type="ECO:0000256" key="4">
    <source>
        <dbReference type="SAM" id="MobiDB-lite"/>
    </source>
</evidence>
<evidence type="ECO:0000313" key="6">
    <source>
        <dbReference type="EMBL" id="ROV89532.1"/>
    </source>
</evidence>
<proteinExistence type="predicted"/>
<reference evidence="6 7" key="1">
    <citation type="submission" date="2015-09" db="EMBL/GenBank/DDBJ databases">
        <title>Host preference determinants of Valsa canker pathogens revealed by comparative genomics.</title>
        <authorList>
            <person name="Yin Z."/>
            <person name="Huang L."/>
        </authorList>
    </citation>
    <scope>NUCLEOTIDE SEQUENCE [LARGE SCALE GENOMIC DNA]</scope>
    <source>
        <strain evidence="6 7">YSFL</strain>
    </source>
</reference>
<comment type="caution">
    <text evidence="6">The sequence shown here is derived from an EMBL/GenBank/DDBJ whole genome shotgun (WGS) entry which is preliminary data.</text>
</comment>
<dbReference type="STRING" id="252740.A0A423VF60"/>
<dbReference type="GO" id="GO:0008270">
    <property type="term" value="F:zinc ion binding"/>
    <property type="evidence" value="ECO:0007669"/>
    <property type="project" value="UniProtKB-KW"/>
</dbReference>
<dbReference type="PANTHER" id="PTHR12197">
    <property type="entry name" value="HISTONE-LYSINE N-METHYLTRANSFERASE SMYD"/>
    <property type="match status" value="1"/>
</dbReference>
<evidence type="ECO:0000256" key="3">
    <source>
        <dbReference type="ARBA" id="ARBA00022833"/>
    </source>
</evidence>
<feature type="region of interest" description="Disordered" evidence="4">
    <location>
        <begin position="568"/>
        <end position="601"/>
    </location>
</feature>
<dbReference type="PANTHER" id="PTHR12197:SF273">
    <property type="entry name" value="MYND-TYPE ZINC FINGER PROTEIN SAMB"/>
    <property type="match status" value="1"/>
</dbReference>
<evidence type="ECO:0000256" key="1">
    <source>
        <dbReference type="ARBA" id="ARBA00022723"/>
    </source>
</evidence>
<gene>
    <name evidence="6" type="ORF">VSDG_08558</name>
</gene>
<accession>A0A423VF60</accession>
<keyword evidence="2" id="KW-0863">Zinc-finger</keyword>
<protein>
    <recommendedName>
        <fullName evidence="5">SET domain-containing protein</fullName>
    </recommendedName>
</protein>
<keyword evidence="1" id="KW-0479">Metal-binding</keyword>
<evidence type="ECO:0000256" key="2">
    <source>
        <dbReference type="ARBA" id="ARBA00022771"/>
    </source>
</evidence>
<dbReference type="PROSITE" id="PS01360">
    <property type="entry name" value="ZF_MYND_1"/>
    <property type="match status" value="1"/>
</dbReference>
<name>A0A423VF60_CYTCH</name>
<keyword evidence="3" id="KW-0862">Zinc</keyword>
<evidence type="ECO:0000313" key="7">
    <source>
        <dbReference type="Proteomes" id="UP000284375"/>
    </source>
</evidence>
<dbReference type="OrthoDB" id="438641at2759"/>
<dbReference type="GO" id="GO:0005634">
    <property type="term" value="C:nucleus"/>
    <property type="evidence" value="ECO:0007669"/>
    <property type="project" value="TreeGrafter"/>
</dbReference>
<dbReference type="AlphaFoldDB" id="A0A423VF60"/>
<dbReference type="InterPro" id="IPR002893">
    <property type="entry name" value="Znf_MYND"/>
</dbReference>
<sequence>MDSDETTNSYTTEETDADYQLLLERREQLTEWLAETPYDLIRHLQRAVVYSNLGYPDLAAGDAYRALLLTDEVRNEGFEFHEQAIQSLEPYSSSPPDALPEVLRHGALAHEGSAHIINGYGPQSPDPHQELAAVASVRCYQIISLSLLLCGCLRSAYTFCERGLAASPSNQELLNTRDHILTMGRRRLQTENVDVNQLPDWGVVRREVYPWNTFEPDRFSEKSLAFLNKELSSIAPKCAVQASELPVLLDAASDTDGYAIIPTCKQLGLFATEDIAPGETVLSEYSLLTANNRMKDQVCDACGTELPPLSADGTVAVNCDECYDTVFCDQFCHDRAQEAYHPAVCDRDVDSIAKDPEATEADESLYLLLLARLLAMSVQQETHPLQLKEIKYIWGDFLSPRTNAIPLSPNAGPPPDWTLPFSFKYNIETPLHILEKMDLDIYQTLTRHDLWVFNTCYAKFRGTASARKGSRDGRPEVAAVHPFWCLANHDCDPNVTWEWGGRMRLWAREERVATGGRQPGLRAGDEVLNHYCDISLPVQERREWASGALGGWCMCKRCRDEAAAAAATQEVPGKDEAGVVPQRNSGQEDVKMGESYETLTG</sequence>